<dbReference type="AlphaFoldDB" id="A0A0D0KHU3"/>
<dbReference type="Gene3D" id="2.40.100.10">
    <property type="entry name" value="Cyclophilin-like"/>
    <property type="match status" value="1"/>
</dbReference>
<dbReference type="InterPro" id="IPR029000">
    <property type="entry name" value="Cyclophilin-like_dom_sf"/>
</dbReference>
<dbReference type="Gene3D" id="3.30.1360.40">
    <property type="match status" value="1"/>
</dbReference>
<dbReference type="Pfam" id="PF02682">
    <property type="entry name" value="CT_C_D"/>
    <property type="match status" value="1"/>
</dbReference>
<evidence type="ECO:0000259" key="4">
    <source>
        <dbReference type="SMART" id="SM00796"/>
    </source>
</evidence>
<dbReference type="OrthoDB" id="9778567at2"/>
<evidence type="ECO:0000256" key="3">
    <source>
        <dbReference type="ARBA" id="ARBA00022840"/>
    </source>
</evidence>
<dbReference type="EMBL" id="JXQQ01000136">
    <property type="protein sequence ID" value="KIQ16128.1"/>
    <property type="molecule type" value="Genomic_DNA"/>
</dbReference>
<evidence type="ECO:0000256" key="2">
    <source>
        <dbReference type="ARBA" id="ARBA00022801"/>
    </source>
</evidence>
<organism evidence="5 6">
    <name type="scientific">Variovorax paradoxus</name>
    <dbReference type="NCBI Taxonomy" id="34073"/>
    <lineage>
        <taxon>Bacteria</taxon>
        <taxon>Pseudomonadati</taxon>
        <taxon>Pseudomonadota</taxon>
        <taxon>Betaproteobacteria</taxon>
        <taxon>Burkholderiales</taxon>
        <taxon>Comamonadaceae</taxon>
        <taxon>Variovorax</taxon>
    </lineage>
</organism>
<keyword evidence="1" id="KW-0547">Nucleotide-binding</keyword>
<dbReference type="NCBIfam" id="TIGR00370">
    <property type="entry name" value="5-oxoprolinase subunit PxpB"/>
    <property type="match status" value="1"/>
</dbReference>
<reference evidence="5 6" key="1">
    <citation type="submission" date="2014-12" db="EMBL/GenBank/DDBJ databases">
        <title>16Stimator: statistical estimation of ribosomal gene copy numbers from draft genome assemblies.</title>
        <authorList>
            <person name="Perisin M.A."/>
            <person name="Vetter M."/>
            <person name="Gilbert J.A."/>
            <person name="Bergelson J."/>
        </authorList>
    </citation>
    <scope>NUCLEOTIDE SEQUENCE [LARGE SCALE GENOMIC DNA]</scope>
    <source>
        <strain evidence="5 6">MEDvA23</strain>
    </source>
</reference>
<proteinExistence type="predicted"/>
<comment type="caution">
    <text evidence="5">The sequence shown here is derived from an EMBL/GenBank/DDBJ whole genome shotgun (WGS) entry which is preliminary data.</text>
</comment>
<keyword evidence="3" id="KW-0067">ATP-binding</keyword>
<dbReference type="SUPFAM" id="SSF160467">
    <property type="entry name" value="PH0987 N-terminal domain-like"/>
    <property type="match status" value="1"/>
</dbReference>
<sequence length="220" mass="23238">MSGSPPPRLHLLGDAALLCELPAPATLVQQQRIWALAAQAREWPGVGEVLPGMNNLTLTFDPTAIELDALMAQVLAAWPKLSAKAVDGRLVEIPVAYGGEHGPDLGDVAAHTGLTPAEVVRRHSAGEYVVYLLGFLPGFAFMGGLAPELATPRRAEPRTAVPARSVGIGGEQTGIYPLASPGGWQLIGRTSLEMFDPAAEPPTLLRPGDRVRFVVESVET</sequence>
<protein>
    <submittedName>
        <fullName evidence="5">Allophanate hydrolase</fullName>
    </submittedName>
</protein>
<dbReference type="InterPro" id="IPR010016">
    <property type="entry name" value="PxpB"/>
</dbReference>
<dbReference type="SUPFAM" id="SSF50891">
    <property type="entry name" value="Cyclophilin-like"/>
    <property type="match status" value="1"/>
</dbReference>
<evidence type="ECO:0000313" key="5">
    <source>
        <dbReference type="EMBL" id="KIQ16128.1"/>
    </source>
</evidence>
<name>A0A0D0KHU3_VARPD</name>
<dbReference type="Proteomes" id="UP000032067">
    <property type="component" value="Unassembled WGS sequence"/>
</dbReference>
<dbReference type="PANTHER" id="PTHR34698:SF2">
    <property type="entry name" value="5-OXOPROLINASE SUBUNIT B"/>
    <property type="match status" value="1"/>
</dbReference>
<dbReference type="InterPro" id="IPR003833">
    <property type="entry name" value="CT_C_D"/>
</dbReference>
<evidence type="ECO:0000256" key="1">
    <source>
        <dbReference type="ARBA" id="ARBA00022741"/>
    </source>
</evidence>
<dbReference type="GO" id="GO:0005524">
    <property type="term" value="F:ATP binding"/>
    <property type="evidence" value="ECO:0007669"/>
    <property type="project" value="UniProtKB-KW"/>
</dbReference>
<gene>
    <name evidence="5" type="ORF">RT97_31500</name>
</gene>
<dbReference type="GO" id="GO:0016787">
    <property type="term" value="F:hydrolase activity"/>
    <property type="evidence" value="ECO:0007669"/>
    <property type="project" value="UniProtKB-KW"/>
</dbReference>
<dbReference type="SMART" id="SM00796">
    <property type="entry name" value="AHS1"/>
    <property type="match status" value="1"/>
</dbReference>
<keyword evidence="2 5" id="KW-0378">Hydrolase</keyword>
<dbReference type="RefSeq" id="WP_042582797.1">
    <property type="nucleotide sequence ID" value="NZ_JXQQ01000136.1"/>
</dbReference>
<dbReference type="PANTHER" id="PTHR34698">
    <property type="entry name" value="5-OXOPROLINASE SUBUNIT B"/>
    <property type="match status" value="1"/>
</dbReference>
<feature type="domain" description="Carboxyltransferase" evidence="4">
    <location>
        <begin position="7"/>
        <end position="205"/>
    </location>
</feature>
<evidence type="ECO:0000313" key="6">
    <source>
        <dbReference type="Proteomes" id="UP000032067"/>
    </source>
</evidence>
<accession>A0A0D0KHU3</accession>